<name>A0A5A7T774_CUCMM</name>
<evidence type="ECO:0000256" key="1">
    <source>
        <dbReference type="SAM" id="MobiDB-lite"/>
    </source>
</evidence>
<dbReference type="EMBL" id="SSTE01018788">
    <property type="protein sequence ID" value="KAA0038046.1"/>
    <property type="molecule type" value="Genomic_DNA"/>
</dbReference>
<evidence type="ECO:0000313" key="5">
    <source>
        <dbReference type="Proteomes" id="UP000321947"/>
    </source>
</evidence>
<reference evidence="4 5" key="1">
    <citation type="submission" date="2019-08" db="EMBL/GenBank/DDBJ databases">
        <title>Draft genome sequences of two oriental melons (Cucumis melo L. var makuwa).</title>
        <authorList>
            <person name="Kwon S.-Y."/>
        </authorList>
    </citation>
    <scope>NUCLEOTIDE SEQUENCE [LARGE SCALE GENOMIC DNA]</scope>
    <source>
        <strain evidence="5">cv. Chang Bougi</strain>
        <strain evidence="4">cv. SW 3</strain>
        <tissue evidence="2">Leaf</tissue>
    </source>
</reference>
<evidence type="ECO:0000313" key="4">
    <source>
        <dbReference type="Proteomes" id="UP000321393"/>
    </source>
</evidence>
<organism evidence="2 4">
    <name type="scientific">Cucumis melo var. makuwa</name>
    <name type="common">Oriental melon</name>
    <dbReference type="NCBI Taxonomy" id="1194695"/>
    <lineage>
        <taxon>Eukaryota</taxon>
        <taxon>Viridiplantae</taxon>
        <taxon>Streptophyta</taxon>
        <taxon>Embryophyta</taxon>
        <taxon>Tracheophyta</taxon>
        <taxon>Spermatophyta</taxon>
        <taxon>Magnoliopsida</taxon>
        <taxon>eudicotyledons</taxon>
        <taxon>Gunneridae</taxon>
        <taxon>Pentapetalae</taxon>
        <taxon>rosids</taxon>
        <taxon>fabids</taxon>
        <taxon>Cucurbitales</taxon>
        <taxon>Cucurbitaceae</taxon>
        <taxon>Benincaseae</taxon>
        <taxon>Cucumis</taxon>
    </lineage>
</organism>
<proteinExistence type="predicted"/>
<sequence length="105" mass="11963">MLSTSLSSYLWDDVLIVAHLINRIPSRVLNLQTPLECLKESYPSTYLIFDVPSESTSPTLATIPSLDLLTNQVPWKTYYRRNLRKEIGSPSNQPAPIQDFEPLQD</sequence>
<comment type="caution">
    <text evidence="2">The sequence shown here is derived from an EMBL/GenBank/DDBJ whole genome shotgun (WGS) entry which is preliminary data.</text>
</comment>
<dbReference type="AlphaFoldDB" id="A0A5A7T774"/>
<protein>
    <submittedName>
        <fullName evidence="2">E3 ubiquitin-protein ligase PRT1 isoform X2</fullName>
    </submittedName>
</protein>
<dbReference type="EMBL" id="SSTD01006251">
    <property type="protein sequence ID" value="TYK20557.1"/>
    <property type="molecule type" value="Genomic_DNA"/>
</dbReference>
<accession>A0A5A7T774</accession>
<dbReference type="OrthoDB" id="1738989at2759"/>
<gene>
    <name evidence="3" type="ORF">E5676_scaffold237G001450</name>
    <name evidence="2" type="ORF">E6C27_scaffold36G002490</name>
</gene>
<feature type="region of interest" description="Disordered" evidence="1">
    <location>
        <begin position="86"/>
        <end position="105"/>
    </location>
</feature>
<dbReference type="Proteomes" id="UP000321947">
    <property type="component" value="Unassembled WGS sequence"/>
</dbReference>
<evidence type="ECO:0000313" key="2">
    <source>
        <dbReference type="EMBL" id="KAA0038046.1"/>
    </source>
</evidence>
<dbReference type="Proteomes" id="UP000321393">
    <property type="component" value="Unassembled WGS sequence"/>
</dbReference>
<evidence type="ECO:0000313" key="3">
    <source>
        <dbReference type="EMBL" id="TYK20557.1"/>
    </source>
</evidence>